<dbReference type="PANTHER" id="PTHR37296:SF1">
    <property type="entry name" value="CONSERVED VIRULENCE FACTOR B"/>
    <property type="match status" value="1"/>
</dbReference>
<dbReference type="InterPro" id="IPR048588">
    <property type="entry name" value="CvfB_S1_2nd"/>
</dbReference>
<dbReference type="InterPro" id="IPR003029">
    <property type="entry name" value="S1_domain"/>
</dbReference>
<dbReference type="InterPro" id="IPR014464">
    <property type="entry name" value="CvfB_fam"/>
</dbReference>
<evidence type="ECO:0000313" key="3">
    <source>
        <dbReference type="EMBL" id="TCS83781.1"/>
    </source>
</evidence>
<dbReference type="Proteomes" id="UP000295788">
    <property type="component" value="Unassembled WGS sequence"/>
</dbReference>
<dbReference type="SUPFAM" id="SSF50249">
    <property type="entry name" value="Nucleic acid-binding proteins"/>
    <property type="match status" value="1"/>
</dbReference>
<feature type="domain" description="S1 motif" evidence="2">
    <location>
        <begin position="163"/>
        <end position="223"/>
    </location>
</feature>
<dbReference type="RefSeq" id="WP_132767182.1">
    <property type="nucleotide sequence ID" value="NZ_SMAB01000003.1"/>
</dbReference>
<protein>
    <recommendedName>
        <fullName evidence="2">S1 motif domain-containing protein</fullName>
    </recommendedName>
</protein>
<dbReference type="Gene3D" id="2.40.50.140">
    <property type="entry name" value="Nucleic acid-binding proteins"/>
    <property type="match status" value="3"/>
</dbReference>
<dbReference type="InterPro" id="IPR039566">
    <property type="entry name" value="CvfB_S1_st"/>
</dbReference>
<dbReference type="InterPro" id="IPR036388">
    <property type="entry name" value="WH-like_DNA-bd_sf"/>
</dbReference>
<dbReference type="Pfam" id="PF13509">
    <property type="entry name" value="S1_2"/>
    <property type="match status" value="1"/>
</dbReference>
<proteinExistence type="inferred from homology"/>
<dbReference type="Gene3D" id="1.10.10.10">
    <property type="entry name" value="Winged helix-like DNA-binding domain superfamily/Winged helix DNA-binding domain"/>
    <property type="match status" value="1"/>
</dbReference>
<dbReference type="PANTHER" id="PTHR37296">
    <property type="entry name" value="CONSERVED VIRULENCE FACTOR B"/>
    <property type="match status" value="1"/>
</dbReference>
<evidence type="ECO:0000259" key="2">
    <source>
        <dbReference type="PROSITE" id="PS50126"/>
    </source>
</evidence>
<name>A0A4R3KKK9_9BACI</name>
<sequence>MSLKAGTYEVLAVERESPFGYFLSNGHEDVLLHHSETNQQELKIGEEIKVFLYNDHKGRIAATLQTPKLVFGDVGFLEVTGFQPKVGYFLDNGIGKDVLLPISELPKERKLWPNLGDRLLVTFNYDKQGRLLAELVVDELKINQYITKQREIDHNKTKLLKQNQTVKGIVIHHFSVGALVLTDTNHLGFIHRSVQIKELRLGEQVEARVAFIREDGKVNLSMRPLKEVGRIEDAERILQYLKERGGAMPYWDKTPPEILMEKFHLSKAAFKRAMGKLMKDGLVYQEEGWTYLKENHDV</sequence>
<dbReference type="Pfam" id="PF17783">
    <property type="entry name" value="WHD_CvfB"/>
    <property type="match status" value="1"/>
</dbReference>
<comment type="caution">
    <text evidence="3">The sequence shown here is derived from an EMBL/GenBank/DDBJ whole genome shotgun (WGS) entry which is preliminary data.</text>
</comment>
<reference evidence="3 4" key="1">
    <citation type="submission" date="2019-03" db="EMBL/GenBank/DDBJ databases">
        <title>Genomic Encyclopedia of Type Strains, Phase IV (KMG-IV): sequencing the most valuable type-strain genomes for metagenomic binning, comparative biology and taxonomic classification.</title>
        <authorList>
            <person name="Goeker M."/>
        </authorList>
    </citation>
    <scope>NUCLEOTIDE SEQUENCE [LARGE SCALE GENOMIC DNA]</scope>
    <source>
        <strain evidence="3 4">DSM 23802</strain>
    </source>
</reference>
<comment type="similarity">
    <text evidence="1">Belongs to the CvfB family.</text>
</comment>
<dbReference type="SMART" id="SM00316">
    <property type="entry name" value="S1"/>
    <property type="match status" value="2"/>
</dbReference>
<dbReference type="InterPro" id="IPR040764">
    <property type="entry name" value="CvfB_WH"/>
</dbReference>
<dbReference type="InterPro" id="IPR048587">
    <property type="entry name" value="CvfB_S1_3rd"/>
</dbReference>
<organism evidence="3 4">
    <name type="scientific">Tepidibacillus fermentans</name>
    <dbReference type="NCBI Taxonomy" id="1281767"/>
    <lineage>
        <taxon>Bacteria</taxon>
        <taxon>Bacillati</taxon>
        <taxon>Bacillota</taxon>
        <taxon>Bacilli</taxon>
        <taxon>Bacillales</taxon>
        <taxon>Bacillaceae</taxon>
        <taxon>Tepidibacillus</taxon>
    </lineage>
</organism>
<evidence type="ECO:0000256" key="1">
    <source>
        <dbReference type="PIRNR" id="PIRNR012524"/>
    </source>
</evidence>
<dbReference type="PROSITE" id="PS50126">
    <property type="entry name" value="S1"/>
    <property type="match status" value="1"/>
</dbReference>
<dbReference type="Pfam" id="PF21191">
    <property type="entry name" value="CvfB_1st"/>
    <property type="match status" value="1"/>
</dbReference>
<dbReference type="PIRSF" id="PIRSF012524">
    <property type="entry name" value="YitL_S1"/>
    <property type="match status" value="1"/>
</dbReference>
<dbReference type="EMBL" id="SMAB01000003">
    <property type="protein sequence ID" value="TCS83781.1"/>
    <property type="molecule type" value="Genomic_DNA"/>
</dbReference>
<evidence type="ECO:0000313" key="4">
    <source>
        <dbReference type="Proteomes" id="UP000295788"/>
    </source>
</evidence>
<dbReference type="OrthoDB" id="9801597at2"/>
<gene>
    <name evidence="3" type="ORF">EDD72_103105</name>
</gene>
<keyword evidence="4" id="KW-1185">Reference proteome</keyword>
<dbReference type="InterPro" id="IPR012340">
    <property type="entry name" value="NA-bd_OB-fold"/>
</dbReference>
<accession>A0A4R3KKK9</accession>
<dbReference type="GO" id="GO:0003676">
    <property type="term" value="F:nucleic acid binding"/>
    <property type="evidence" value="ECO:0007669"/>
    <property type="project" value="InterPro"/>
</dbReference>
<dbReference type="Pfam" id="PF21543">
    <property type="entry name" value="CvfB_2nd"/>
    <property type="match status" value="1"/>
</dbReference>
<dbReference type="AlphaFoldDB" id="A0A4R3KKK9"/>